<dbReference type="Proteomes" id="UP001066276">
    <property type="component" value="Chromosome 12"/>
</dbReference>
<proteinExistence type="predicted"/>
<evidence type="ECO:0000313" key="1">
    <source>
        <dbReference type="EMBL" id="KAJ1083042.1"/>
    </source>
</evidence>
<dbReference type="AlphaFoldDB" id="A0AAV7KXT4"/>
<accession>A0AAV7KXT4</accession>
<sequence length="112" mass="12185">MEDAVIRGSGRLLSTRATDERWLRHAGLSPLRRWGETVLVAVIKFQDSLVMRSGEEAARGLAAHSLCSVGQGCQKKGCCALPLRVPRRMALVSTSTPETRGSGHGLEQLQFL</sequence>
<dbReference type="EMBL" id="JANPWB010000016">
    <property type="protein sequence ID" value="KAJ1083042.1"/>
    <property type="molecule type" value="Genomic_DNA"/>
</dbReference>
<protein>
    <submittedName>
        <fullName evidence="1">Uncharacterized protein</fullName>
    </submittedName>
</protein>
<evidence type="ECO:0000313" key="2">
    <source>
        <dbReference type="Proteomes" id="UP001066276"/>
    </source>
</evidence>
<name>A0AAV7KXT4_PLEWA</name>
<organism evidence="1 2">
    <name type="scientific">Pleurodeles waltl</name>
    <name type="common">Iberian ribbed newt</name>
    <dbReference type="NCBI Taxonomy" id="8319"/>
    <lineage>
        <taxon>Eukaryota</taxon>
        <taxon>Metazoa</taxon>
        <taxon>Chordata</taxon>
        <taxon>Craniata</taxon>
        <taxon>Vertebrata</taxon>
        <taxon>Euteleostomi</taxon>
        <taxon>Amphibia</taxon>
        <taxon>Batrachia</taxon>
        <taxon>Caudata</taxon>
        <taxon>Salamandroidea</taxon>
        <taxon>Salamandridae</taxon>
        <taxon>Pleurodelinae</taxon>
        <taxon>Pleurodeles</taxon>
    </lineage>
</organism>
<comment type="caution">
    <text evidence="1">The sequence shown here is derived from an EMBL/GenBank/DDBJ whole genome shotgun (WGS) entry which is preliminary data.</text>
</comment>
<reference evidence="1" key="1">
    <citation type="journal article" date="2022" name="bioRxiv">
        <title>Sequencing and chromosome-scale assembly of the giantPleurodeles waltlgenome.</title>
        <authorList>
            <person name="Brown T."/>
            <person name="Elewa A."/>
            <person name="Iarovenko S."/>
            <person name="Subramanian E."/>
            <person name="Araus A.J."/>
            <person name="Petzold A."/>
            <person name="Susuki M."/>
            <person name="Suzuki K.-i.T."/>
            <person name="Hayashi T."/>
            <person name="Toyoda A."/>
            <person name="Oliveira C."/>
            <person name="Osipova E."/>
            <person name="Leigh N.D."/>
            <person name="Simon A."/>
            <person name="Yun M.H."/>
        </authorList>
    </citation>
    <scope>NUCLEOTIDE SEQUENCE</scope>
    <source>
        <strain evidence="1">20211129_DDA</strain>
        <tissue evidence="1">Liver</tissue>
    </source>
</reference>
<gene>
    <name evidence="1" type="ORF">NDU88_003202</name>
</gene>
<keyword evidence="2" id="KW-1185">Reference proteome</keyword>